<dbReference type="Pfam" id="PF07859">
    <property type="entry name" value="Abhydrolase_3"/>
    <property type="match status" value="1"/>
</dbReference>
<evidence type="ECO:0000313" key="6">
    <source>
        <dbReference type="Proteomes" id="UP000696280"/>
    </source>
</evidence>
<evidence type="ECO:0000256" key="2">
    <source>
        <dbReference type="ARBA" id="ARBA00022801"/>
    </source>
</evidence>
<evidence type="ECO:0000256" key="1">
    <source>
        <dbReference type="ARBA" id="ARBA00010515"/>
    </source>
</evidence>
<comment type="similarity">
    <text evidence="1">Belongs to the 'GDXG' lipolytic enzyme family.</text>
</comment>
<evidence type="ECO:0000256" key="3">
    <source>
        <dbReference type="PROSITE-ProRule" id="PRU10038"/>
    </source>
</evidence>
<keyword evidence="2" id="KW-0378">Hydrolase</keyword>
<sequence length="660" mass="72453">MVFNLIEGTRLVVPAGRAVVATLKGKNQPQDPSEEEAGHVELLDLMRHLLAFTFANTIEDLHALTNISTPAPSSVLITDVTVPSKFYDEAAVHVRNTLGETNLNLVGKTWWQWRREGSAGVLKTEWIEMRADFLERGGERAGGGGKKVMFYIHGGGYHLGGVGHGPQCQRHARKLKGRVFAPRYRLAPSFPFPCALQDLLAAYLYLLTIQDPSTIVFAGDSAGGGLCLALLMILRDQGLALPAGASLISPWVDLTHSFPSILIHTDQDYVPAFGFHAKPSLAWPPPNSDEMKTLKWPRHKGALPDYEMEIDGETVAVKEQIQMYAENNHVTIPLVSPVLAASLGGLCPLQVIAGGSELLRDEQIYLAHKAANPEEYRPNDKILARNGDTAKDILRYPPTDVQLLVFDGAPHAAPTLGHTNVAKYQYRAVAQFSAWALAQAQRADIDLQDDSSIYAPEVEVSHVSMTNAVALADIFWAKEPGQIGKVGDRLPSFKDHMTRHRVSRSGHLFPLPPASDLPACVFPVEEIGWPKAEAVKEWMKYRETVTNVKFASQRQKVMKQRVQNAQIGYIQFPDGEVPPPAALAGRRVIGQELKKEGRKSVVGTKIMSRLSGRYDDDAPLGDGPEGSVIKRDRRRTVIYHPQEEGITTSSAQGLSSNPVI</sequence>
<proteinExistence type="inferred from homology"/>
<accession>A0A9N9KX00</accession>
<dbReference type="SUPFAM" id="SSF53474">
    <property type="entry name" value="alpha/beta-Hydrolases"/>
    <property type="match status" value="1"/>
</dbReference>
<protein>
    <recommendedName>
        <fullName evidence="4">Alpha/beta hydrolase fold-3 domain-containing protein</fullName>
    </recommendedName>
</protein>
<dbReference type="AlphaFoldDB" id="A0A9N9KX00"/>
<dbReference type="Gene3D" id="3.40.50.1820">
    <property type="entry name" value="alpha/beta hydrolase"/>
    <property type="match status" value="1"/>
</dbReference>
<dbReference type="PANTHER" id="PTHR48081">
    <property type="entry name" value="AB HYDROLASE SUPERFAMILY PROTEIN C4A8.06C"/>
    <property type="match status" value="1"/>
</dbReference>
<dbReference type="GO" id="GO:0016787">
    <property type="term" value="F:hydrolase activity"/>
    <property type="evidence" value="ECO:0007669"/>
    <property type="project" value="UniProtKB-KW"/>
</dbReference>
<name>A0A9N9KX00_9HELO</name>
<dbReference type="Proteomes" id="UP000696280">
    <property type="component" value="Unassembled WGS sequence"/>
</dbReference>
<comment type="caution">
    <text evidence="5">The sequence shown here is derived from an EMBL/GenBank/DDBJ whole genome shotgun (WGS) entry which is preliminary data.</text>
</comment>
<gene>
    <name evidence="5" type="ORF">HYFRA_00010289</name>
</gene>
<dbReference type="PROSITE" id="PS01174">
    <property type="entry name" value="LIPASE_GDXG_SER"/>
    <property type="match status" value="1"/>
</dbReference>
<organism evidence="5 6">
    <name type="scientific">Hymenoscyphus fraxineus</name>
    <dbReference type="NCBI Taxonomy" id="746836"/>
    <lineage>
        <taxon>Eukaryota</taxon>
        <taxon>Fungi</taxon>
        <taxon>Dikarya</taxon>
        <taxon>Ascomycota</taxon>
        <taxon>Pezizomycotina</taxon>
        <taxon>Leotiomycetes</taxon>
        <taxon>Helotiales</taxon>
        <taxon>Helotiaceae</taxon>
        <taxon>Hymenoscyphus</taxon>
    </lineage>
</organism>
<dbReference type="PANTHER" id="PTHR48081:SF19">
    <property type="entry name" value="AB HYDROLASE SUPERFAMILY PROTEIN C4A8.06C"/>
    <property type="match status" value="1"/>
</dbReference>
<evidence type="ECO:0000259" key="4">
    <source>
        <dbReference type="Pfam" id="PF07859"/>
    </source>
</evidence>
<reference evidence="5" key="1">
    <citation type="submission" date="2021-07" db="EMBL/GenBank/DDBJ databases">
        <authorList>
            <person name="Durling M."/>
        </authorList>
    </citation>
    <scope>NUCLEOTIDE SEQUENCE</scope>
</reference>
<dbReference type="EMBL" id="CAJVRL010000063">
    <property type="protein sequence ID" value="CAG8955424.1"/>
    <property type="molecule type" value="Genomic_DNA"/>
</dbReference>
<dbReference type="InterPro" id="IPR050300">
    <property type="entry name" value="GDXG_lipolytic_enzyme"/>
</dbReference>
<dbReference type="InterPro" id="IPR013094">
    <property type="entry name" value="AB_hydrolase_3"/>
</dbReference>
<keyword evidence="6" id="KW-1185">Reference proteome</keyword>
<dbReference type="InterPro" id="IPR033140">
    <property type="entry name" value="Lipase_GDXG_put_SER_AS"/>
</dbReference>
<feature type="domain" description="Alpha/beta hydrolase fold-3" evidence="4">
    <location>
        <begin position="149"/>
        <end position="262"/>
    </location>
</feature>
<feature type="active site" evidence="3">
    <location>
        <position position="221"/>
    </location>
</feature>
<dbReference type="OrthoDB" id="2336090at2759"/>
<dbReference type="InterPro" id="IPR029058">
    <property type="entry name" value="AB_hydrolase_fold"/>
</dbReference>
<evidence type="ECO:0000313" key="5">
    <source>
        <dbReference type="EMBL" id="CAG8955424.1"/>
    </source>
</evidence>